<evidence type="ECO:0000256" key="5">
    <source>
        <dbReference type="ARBA" id="ARBA00022801"/>
    </source>
</evidence>
<dbReference type="InterPro" id="IPR019127">
    <property type="entry name" value="Exosortase"/>
</dbReference>
<keyword evidence="5" id="KW-0378">Hydrolase</keyword>
<dbReference type="OrthoDB" id="9797363at2"/>
<dbReference type="NCBIfam" id="TIGR02914">
    <property type="entry name" value="EpsI_fam"/>
    <property type="match status" value="1"/>
</dbReference>
<dbReference type="InterPro" id="IPR017540">
    <property type="entry name" value="Exosortase-1"/>
</dbReference>
<keyword evidence="4 8" id="KW-0812">Transmembrane</keyword>
<dbReference type="NCBIfam" id="TIGR02602">
    <property type="entry name" value="8TM_EpsH"/>
    <property type="match status" value="1"/>
</dbReference>
<keyword evidence="2" id="KW-1003">Cell membrane</keyword>
<evidence type="ECO:0000259" key="9">
    <source>
        <dbReference type="Pfam" id="PF11984"/>
    </source>
</evidence>
<feature type="domain" description="Methanolan biosynthesis EpsI" evidence="9">
    <location>
        <begin position="307"/>
        <end position="493"/>
    </location>
</feature>
<keyword evidence="11" id="KW-1185">Reference proteome</keyword>
<dbReference type="InterPro" id="IPR014263">
    <property type="entry name" value="Methanolan_biosynth_EpsI"/>
</dbReference>
<dbReference type="Proteomes" id="UP000059113">
    <property type="component" value="Chromosome"/>
</dbReference>
<feature type="transmembrane region" description="Helical" evidence="8">
    <location>
        <begin position="73"/>
        <end position="90"/>
    </location>
</feature>
<evidence type="ECO:0000256" key="8">
    <source>
        <dbReference type="SAM" id="Phobius"/>
    </source>
</evidence>
<feature type="transmembrane region" description="Helical" evidence="8">
    <location>
        <begin position="187"/>
        <end position="205"/>
    </location>
</feature>
<evidence type="ECO:0000256" key="2">
    <source>
        <dbReference type="ARBA" id="ARBA00022475"/>
    </source>
</evidence>
<keyword evidence="3" id="KW-0645">Protease</keyword>
<feature type="transmembrane region" description="Helical" evidence="8">
    <location>
        <begin position="303"/>
        <end position="321"/>
    </location>
</feature>
<evidence type="ECO:0000256" key="6">
    <source>
        <dbReference type="ARBA" id="ARBA00022989"/>
    </source>
</evidence>
<evidence type="ECO:0000313" key="10">
    <source>
        <dbReference type="EMBL" id="AKQ43339.1"/>
    </source>
</evidence>
<sequence length="508" mass="55220">MIAERIVPAWKTPLVQLALAWAAILTMFARDWATMAMLWWDSSTYNHILIVPAILAWLVWQRAGELAKVDPQPWWPGLVPLAGALFLWLLGDISGLATAAHLGVVLALQAVTLAILGPRICWGLAFPLCYALFLVPIGYELVPALQMITASITIALTEASGIPAHIEGVFIDTPAGLFEVAEACSGVKFLVAMIALGALVAHVCFQSWWRRAAFMMLAVSIPIIANGIRAWGTIYIAQSQGISFAAGFDHIFYGWIFFALVMGLLLLIGSKFFDRGVQAPFVDSTALAANPFLDRLQSNSAKGWPVLVVILSLILVALAWSTRSQALEADLATDQTLPSQIAGWTLVEQSRAYPWQPRASGADCVLRGAYQDGEGRVVDVVYALYAAQSEGREAGAFGEGALPMDSEWRWLSASTSTDGVAGDRLQALGAHRRVAETWYRKEGWIGTSTMHLKLLTMRDRLLLRARPTAMLILSAEEYGDTDPAATIADFRSSTADLGNWMDRTGGVD</sequence>
<comment type="subcellular location">
    <subcellularLocation>
        <location evidence="1">Cell membrane</location>
        <topology evidence="1">Multi-pass membrane protein</topology>
    </subcellularLocation>
</comment>
<dbReference type="NCBIfam" id="TIGR03109">
    <property type="entry name" value="exosort_XrtA"/>
    <property type="match status" value="1"/>
</dbReference>
<evidence type="ECO:0000256" key="1">
    <source>
        <dbReference type="ARBA" id="ARBA00004651"/>
    </source>
</evidence>
<name>A0A0H4VK10_9SPHN</name>
<dbReference type="STRING" id="1648404.CP97_09395"/>
<feature type="transmembrane region" description="Helical" evidence="8">
    <location>
        <begin position="212"/>
        <end position="231"/>
    </location>
</feature>
<evidence type="ECO:0000256" key="4">
    <source>
        <dbReference type="ARBA" id="ARBA00022692"/>
    </source>
</evidence>
<dbReference type="Pfam" id="PF11984">
    <property type="entry name" value="DUF3485"/>
    <property type="match status" value="1"/>
</dbReference>
<dbReference type="EMBL" id="CP011310">
    <property type="protein sequence ID" value="AKQ43339.1"/>
    <property type="molecule type" value="Genomic_DNA"/>
</dbReference>
<dbReference type="NCBIfam" id="TIGR04178">
    <property type="entry name" value="exo_archaeo"/>
    <property type="match status" value="1"/>
</dbReference>
<dbReference type="InterPro" id="IPR013426">
    <property type="entry name" value="EpsH-like"/>
</dbReference>
<feature type="transmembrane region" description="Helical" evidence="8">
    <location>
        <begin position="96"/>
        <end position="116"/>
    </location>
</feature>
<proteinExistence type="predicted"/>
<dbReference type="Pfam" id="PF09721">
    <property type="entry name" value="Exosortase_EpsH"/>
    <property type="match status" value="1"/>
</dbReference>
<dbReference type="GO" id="GO:0006508">
    <property type="term" value="P:proteolysis"/>
    <property type="evidence" value="ECO:0007669"/>
    <property type="project" value="UniProtKB-KW"/>
</dbReference>
<feature type="transmembrane region" description="Helical" evidence="8">
    <location>
        <begin position="121"/>
        <end position="139"/>
    </location>
</feature>
<evidence type="ECO:0000256" key="7">
    <source>
        <dbReference type="ARBA" id="ARBA00023136"/>
    </source>
</evidence>
<dbReference type="RefSeq" id="WP_048886896.1">
    <property type="nucleotide sequence ID" value="NZ_CP011310.1"/>
</dbReference>
<accession>A0A0H4VK10</accession>
<dbReference type="GO" id="GO:0005886">
    <property type="term" value="C:plasma membrane"/>
    <property type="evidence" value="ECO:0007669"/>
    <property type="project" value="UniProtKB-SubCell"/>
</dbReference>
<reference evidence="10 11" key="1">
    <citation type="journal article" date="2015" name="Int. J. Syst. Evol. Microbiol.">
        <title>Erythrobacter atlanticus sp. nov., a bacterium from ocean sediment able to degrade polycyclic aromatic hydrocarbons.</title>
        <authorList>
            <person name="Zhuang L."/>
            <person name="Liu Y."/>
            <person name="Wang L."/>
            <person name="Wang W."/>
            <person name="Shao Z."/>
        </authorList>
    </citation>
    <scope>NUCLEOTIDE SEQUENCE [LARGE SCALE GENOMIC DNA]</scope>
    <source>
        <strain evidence="11">s21-N3</strain>
    </source>
</reference>
<feature type="transmembrane region" description="Helical" evidence="8">
    <location>
        <begin position="45"/>
        <end position="61"/>
    </location>
</feature>
<evidence type="ECO:0000313" key="11">
    <source>
        <dbReference type="Proteomes" id="UP000059113"/>
    </source>
</evidence>
<feature type="transmembrane region" description="Helical" evidence="8">
    <location>
        <begin position="251"/>
        <end position="268"/>
    </location>
</feature>
<dbReference type="KEGG" id="ery:CP97_09395"/>
<gene>
    <name evidence="10" type="ORF">CP97_09395</name>
</gene>
<organism evidence="10 11">
    <name type="scientific">Aurantiacibacter atlanticus</name>
    <dbReference type="NCBI Taxonomy" id="1648404"/>
    <lineage>
        <taxon>Bacteria</taxon>
        <taxon>Pseudomonadati</taxon>
        <taxon>Pseudomonadota</taxon>
        <taxon>Alphaproteobacteria</taxon>
        <taxon>Sphingomonadales</taxon>
        <taxon>Erythrobacteraceae</taxon>
        <taxon>Aurantiacibacter</taxon>
    </lineage>
</organism>
<keyword evidence="6 8" id="KW-1133">Transmembrane helix</keyword>
<reference evidence="11" key="2">
    <citation type="submission" date="2015-04" db="EMBL/GenBank/DDBJ databases">
        <title>The complete genome sequence of Erythrobacter sp. s21-N3.</title>
        <authorList>
            <person name="Zhuang L."/>
            <person name="Liu Y."/>
            <person name="Shao Z."/>
        </authorList>
    </citation>
    <scope>NUCLEOTIDE SEQUENCE [LARGE SCALE GENOMIC DNA]</scope>
    <source>
        <strain evidence="11">s21-N3</strain>
    </source>
</reference>
<keyword evidence="7 8" id="KW-0472">Membrane</keyword>
<dbReference type="PATRIC" id="fig|1648404.4.peg.1955"/>
<dbReference type="AlphaFoldDB" id="A0A0H4VK10"/>
<dbReference type="GO" id="GO:0008233">
    <property type="term" value="F:peptidase activity"/>
    <property type="evidence" value="ECO:0007669"/>
    <property type="project" value="UniProtKB-KW"/>
</dbReference>
<dbReference type="InterPro" id="IPR026392">
    <property type="entry name" value="Exo/Archaeosortase_dom"/>
</dbReference>
<evidence type="ECO:0000256" key="3">
    <source>
        <dbReference type="ARBA" id="ARBA00022670"/>
    </source>
</evidence>
<protein>
    <recommendedName>
        <fullName evidence="9">Methanolan biosynthesis EpsI domain-containing protein</fullName>
    </recommendedName>
</protein>